<dbReference type="InParanoid" id="A0A7M7T001"/>
<dbReference type="InterPro" id="IPR036116">
    <property type="entry name" value="FN3_sf"/>
</dbReference>
<dbReference type="EnsemblMetazoa" id="XM_030987984">
    <property type="protein sequence ID" value="XP_030843844"/>
    <property type="gene ID" value="LOC100889167"/>
</dbReference>
<feature type="signal peptide" evidence="2">
    <location>
        <begin position="1"/>
        <end position="33"/>
    </location>
</feature>
<feature type="domain" description="Fibronectin type-III" evidence="3">
    <location>
        <begin position="54"/>
        <end position="154"/>
    </location>
</feature>
<dbReference type="InterPro" id="IPR003961">
    <property type="entry name" value="FN3_dom"/>
</dbReference>
<keyword evidence="1" id="KW-0812">Transmembrane</keyword>
<feature type="transmembrane region" description="Helical" evidence="1">
    <location>
        <begin position="164"/>
        <end position="185"/>
    </location>
</feature>
<reference evidence="5" key="1">
    <citation type="submission" date="2015-02" db="EMBL/GenBank/DDBJ databases">
        <title>Genome sequencing for Strongylocentrotus purpuratus.</title>
        <authorList>
            <person name="Murali S."/>
            <person name="Liu Y."/>
            <person name="Vee V."/>
            <person name="English A."/>
            <person name="Wang M."/>
            <person name="Skinner E."/>
            <person name="Han Y."/>
            <person name="Muzny D.M."/>
            <person name="Worley K.C."/>
            <person name="Gibbs R.A."/>
        </authorList>
    </citation>
    <scope>NUCLEOTIDE SEQUENCE</scope>
</reference>
<dbReference type="Proteomes" id="UP000007110">
    <property type="component" value="Unassembled WGS sequence"/>
</dbReference>
<reference evidence="4" key="2">
    <citation type="submission" date="2021-01" db="UniProtKB">
        <authorList>
            <consortium name="EnsemblMetazoa"/>
        </authorList>
    </citation>
    <scope>IDENTIFICATION</scope>
</reference>
<keyword evidence="1" id="KW-0472">Membrane</keyword>
<dbReference type="SUPFAM" id="SSF49265">
    <property type="entry name" value="Fibronectin type III"/>
    <property type="match status" value="1"/>
</dbReference>
<dbReference type="GeneID" id="100889167"/>
<protein>
    <recommendedName>
        <fullName evidence="3">Fibronectin type-III domain-containing protein</fullName>
    </recommendedName>
</protein>
<feature type="chain" id="PRO_5029884108" description="Fibronectin type-III domain-containing protein" evidence="2">
    <location>
        <begin position="34"/>
        <end position="293"/>
    </location>
</feature>
<evidence type="ECO:0000313" key="5">
    <source>
        <dbReference type="Proteomes" id="UP000007110"/>
    </source>
</evidence>
<evidence type="ECO:0000256" key="2">
    <source>
        <dbReference type="SAM" id="SignalP"/>
    </source>
</evidence>
<dbReference type="AlphaFoldDB" id="A0A7M7T001"/>
<keyword evidence="5" id="KW-1185">Reference proteome</keyword>
<evidence type="ECO:0000313" key="4">
    <source>
        <dbReference type="EnsemblMetazoa" id="XP_030843844"/>
    </source>
</evidence>
<dbReference type="Gene3D" id="2.60.40.10">
    <property type="entry name" value="Immunoglobulins"/>
    <property type="match status" value="1"/>
</dbReference>
<dbReference type="KEGG" id="spu:100889167"/>
<evidence type="ECO:0000256" key="1">
    <source>
        <dbReference type="SAM" id="Phobius"/>
    </source>
</evidence>
<accession>A0A7M7T001</accession>
<sequence length="293" mass="31693">MTNLKMEHWSSKQVCFRGFTIIILLTVVTTVSASNSSPCISETIDTTCTCLSPPPRPPSPCYKVPNLVESGATHDSVSASWSAPCGVYGYRVTCSNGSNVGPQNISADETMFTCTNLPTPGAIYTITITTLCRNSESKPCQIPITSLYNITPPVTPERQTSDKFPLMFVSLPCSLVLSLIAVALINNYKKPTYQVKTNISTCTKDNAGVFPVANCRLPFRGGQNESTEEGFNVTKDTAKLSVGDDQPGTRTSCMSYDNASYAHLRATVPTGDQQDFDTVMSYNGLNIELTMPC</sequence>
<keyword evidence="1" id="KW-1133">Transmembrane helix</keyword>
<dbReference type="OMA" id="PEMCVNI"/>
<dbReference type="Pfam" id="PF00041">
    <property type="entry name" value="fn3"/>
    <property type="match status" value="1"/>
</dbReference>
<dbReference type="CDD" id="cd00063">
    <property type="entry name" value="FN3"/>
    <property type="match status" value="1"/>
</dbReference>
<organism evidence="4 5">
    <name type="scientific">Strongylocentrotus purpuratus</name>
    <name type="common">Purple sea urchin</name>
    <dbReference type="NCBI Taxonomy" id="7668"/>
    <lineage>
        <taxon>Eukaryota</taxon>
        <taxon>Metazoa</taxon>
        <taxon>Echinodermata</taxon>
        <taxon>Eleutherozoa</taxon>
        <taxon>Echinozoa</taxon>
        <taxon>Echinoidea</taxon>
        <taxon>Euechinoidea</taxon>
        <taxon>Echinacea</taxon>
        <taxon>Camarodonta</taxon>
        <taxon>Echinidea</taxon>
        <taxon>Strongylocentrotidae</taxon>
        <taxon>Strongylocentrotus</taxon>
    </lineage>
</organism>
<evidence type="ECO:0000259" key="3">
    <source>
        <dbReference type="PROSITE" id="PS50853"/>
    </source>
</evidence>
<proteinExistence type="predicted"/>
<name>A0A7M7T001_STRPU</name>
<dbReference type="PROSITE" id="PS50853">
    <property type="entry name" value="FN3"/>
    <property type="match status" value="1"/>
</dbReference>
<keyword evidence="2" id="KW-0732">Signal</keyword>
<dbReference type="RefSeq" id="XP_030843844.1">
    <property type="nucleotide sequence ID" value="XM_030987984.1"/>
</dbReference>
<dbReference type="InterPro" id="IPR013783">
    <property type="entry name" value="Ig-like_fold"/>
</dbReference>